<dbReference type="AlphaFoldDB" id="A0A6J6Z155"/>
<name>A0A6J6Z155_9ZZZZ</name>
<evidence type="ECO:0000313" key="1">
    <source>
        <dbReference type="EMBL" id="CAB4814193.1"/>
    </source>
</evidence>
<accession>A0A6J6Z155</accession>
<gene>
    <name evidence="1" type="ORF">UFOPK3046_01340</name>
</gene>
<dbReference type="EMBL" id="CAFAAQ010000134">
    <property type="protein sequence ID" value="CAB4814193.1"/>
    <property type="molecule type" value="Genomic_DNA"/>
</dbReference>
<organism evidence="1">
    <name type="scientific">freshwater metagenome</name>
    <dbReference type="NCBI Taxonomy" id="449393"/>
    <lineage>
        <taxon>unclassified sequences</taxon>
        <taxon>metagenomes</taxon>
        <taxon>ecological metagenomes</taxon>
    </lineage>
</organism>
<proteinExistence type="predicted"/>
<sequence>MSSDICRGDVGIYSRPASVRVFDYNGSRKLTQRTHQPPGGISVIHIQVRHLLASVLLSKVPATPSGEGISRSNLMRIFAIAKFLTSRRRQMKRLRQRASLGQFTRPLAVKPSNNRCVISGSVSERISSQAAAGDVCNSTTCPQLTQHHLVIDWVHQDGHL</sequence>
<protein>
    <submittedName>
        <fullName evidence="1">Unannotated protein</fullName>
    </submittedName>
</protein>
<reference evidence="1" key="1">
    <citation type="submission" date="2020-05" db="EMBL/GenBank/DDBJ databases">
        <authorList>
            <person name="Chiriac C."/>
            <person name="Salcher M."/>
            <person name="Ghai R."/>
            <person name="Kavagutti S V."/>
        </authorList>
    </citation>
    <scope>NUCLEOTIDE SEQUENCE</scope>
</reference>